<feature type="region of interest" description="Disordered" evidence="1">
    <location>
        <begin position="86"/>
        <end position="125"/>
    </location>
</feature>
<reference evidence="2" key="1">
    <citation type="submission" date="2023-10" db="EMBL/GenBank/DDBJ databases">
        <authorList>
            <person name="Chen Y."/>
            <person name="Shah S."/>
            <person name="Dougan E. K."/>
            <person name="Thang M."/>
            <person name="Chan C."/>
        </authorList>
    </citation>
    <scope>NUCLEOTIDE SEQUENCE [LARGE SCALE GENOMIC DNA]</scope>
</reference>
<dbReference type="Proteomes" id="UP001189429">
    <property type="component" value="Unassembled WGS sequence"/>
</dbReference>
<protein>
    <submittedName>
        <fullName evidence="2">Uncharacterized protein</fullName>
    </submittedName>
</protein>
<dbReference type="EMBL" id="CAUYUJ010014803">
    <property type="protein sequence ID" value="CAK0846179.1"/>
    <property type="molecule type" value="Genomic_DNA"/>
</dbReference>
<evidence type="ECO:0000313" key="3">
    <source>
        <dbReference type="Proteomes" id="UP001189429"/>
    </source>
</evidence>
<accession>A0ABN9TK17</accession>
<gene>
    <name evidence="2" type="ORF">PCOR1329_LOCUS39756</name>
</gene>
<sequence length="125" mass="13844">MEPHSWRPPSRRPSSRTAQLWVECHPSPRWKSLHRTVSTGDPSVPRPSDPESMNFFRFVRVSFSTSGAPSSMDVVFSPKSVLSVATSQPPSLRMLSRTPTASTKRAAHPGTPSPTRYGRTGRRAT</sequence>
<comment type="caution">
    <text evidence="2">The sequence shown here is derived from an EMBL/GenBank/DDBJ whole genome shotgun (WGS) entry which is preliminary data.</text>
</comment>
<proteinExistence type="predicted"/>
<evidence type="ECO:0000313" key="2">
    <source>
        <dbReference type="EMBL" id="CAK0846179.1"/>
    </source>
</evidence>
<keyword evidence="3" id="KW-1185">Reference proteome</keyword>
<name>A0ABN9TK17_9DINO</name>
<evidence type="ECO:0000256" key="1">
    <source>
        <dbReference type="SAM" id="MobiDB-lite"/>
    </source>
</evidence>
<organism evidence="2 3">
    <name type="scientific">Prorocentrum cordatum</name>
    <dbReference type="NCBI Taxonomy" id="2364126"/>
    <lineage>
        <taxon>Eukaryota</taxon>
        <taxon>Sar</taxon>
        <taxon>Alveolata</taxon>
        <taxon>Dinophyceae</taxon>
        <taxon>Prorocentrales</taxon>
        <taxon>Prorocentraceae</taxon>
        <taxon>Prorocentrum</taxon>
    </lineage>
</organism>